<proteinExistence type="predicted"/>
<dbReference type="RefSeq" id="WP_014965743.1">
    <property type="nucleotide sequence ID" value="NC_018656.1"/>
</dbReference>
<sequence>MNKQTDKNIGLIPDTNWIINIVENQGPLSRTINKFRKSKLKIIIPKFVLHETKKIRGYSELETINKLQSCLPGKINVVTINQDVMESAKELEEKYARLHFPDSIILAYGRMCAYTILSYDHGLLDSAIKEGVQTFTPKKGGLG</sequence>
<organism evidence="2 3">
    <name type="scientific">Candidatus Nitrosopumilus sediminis</name>
    <dbReference type="NCBI Taxonomy" id="1229909"/>
    <lineage>
        <taxon>Archaea</taxon>
        <taxon>Nitrososphaerota</taxon>
        <taxon>Nitrososphaeria</taxon>
        <taxon>Nitrosopumilales</taxon>
        <taxon>Nitrosopumilaceae</taxon>
        <taxon>Nitrosopumilus</taxon>
    </lineage>
</organism>
<evidence type="ECO:0000313" key="2">
    <source>
        <dbReference type="EMBL" id="AFS83373.1"/>
    </source>
</evidence>
<dbReference type="EMBL" id="CP003843">
    <property type="protein sequence ID" value="AFS83373.1"/>
    <property type="molecule type" value="Genomic_DNA"/>
</dbReference>
<dbReference type="SUPFAM" id="SSF88723">
    <property type="entry name" value="PIN domain-like"/>
    <property type="match status" value="1"/>
</dbReference>
<evidence type="ECO:0000259" key="1">
    <source>
        <dbReference type="Pfam" id="PF01850"/>
    </source>
</evidence>
<dbReference type="InterPro" id="IPR029060">
    <property type="entry name" value="PIN-like_dom_sf"/>
</dbReference>
<dbReference type="STRING" id="1229909.NSED_07905"/>
<evidence type="ECO:0000313" key="3">
    <source>
        <dbReference type="Proteomes" id="UP000006100"/>
    </source>
</evidence>
<dbReference type="HOGENOM" id="CLU_1801609_0_0_2"/>
<name>K0BB27_9ARCH</name>
<dbReference type="Pfam" id="PF01850">
    <property type="entry name" value="PIN"/>
    <property type="match status" value="1"/>
</dbReference>
<gene>
    <name evidence="2" type="ORF">NSED_07905</name>
</gene>
<keyword evidence="3" id="KW-1185">Reference proteome</keyword>
<dbReference type="PATRIC" id="fig|1229909.8.peg.1734"/>
<dbReference type="KEGG" id="nir:NSED_07905"/>
<dbReference type="eggNOG" id="arCOG02730">
    <property type="taxonomic scope" value="Archaea"/>
</dbReference>
<dbReference type="InterPro" id="IPR002716">
    <property type="entry name" value="PIN_dom"/>
</dbReference>
<reference evidence="2 3" key="1">
    <citation type="journal article" date="2012" name="J. Bacteriol.">
        <title>Draft Genome Sequence of an Ammonia-Oxidizing Archaeon, "Candidatus Nitrosopumilus sediminis" AR2, from Svalbard in the Arctic Circle.</title>
        <authorList>
            <person name="Park S.J."/>
            <person name="Kim J.G."/>
            <person name="Jung M.Y."/>
            <person name="Kim S.J."/>
            <person name="Cha I.T."/>
            <person name="Ghai R."/>
            <person name="Martin-Cuadrado A.B."/>
            <person name="Rodriguez-Valera F."/>
            <person name="Rhee S.K."/>
        </authorList>
    </citation>
    <scope>NUCLEOTIDE SEQUENCE [LARGE SCALE GENOMIC DNA]</scope>
    <source>
        <strain evidence="2 3">AR2</strain>
    </source>
</reference>
<dbReference type="Gene3D" id="3.40.50.1010">
    <property type="entry name" value="5'-nuclease"/>
    <property type="match status" value="1"/>
</dbReference>
<dbReference type="AlphaFoldDB" id="K0BB27"/>
<dbReference type="GeneID" id="13698338"/>
<dbReference type="Proteomes" id="UP000006100">
    <property type="component" value="Chromosome"/>
</dbReference>
<feature type="domain" description="PIN" evidence="1">
    <location>
        <begin position="12"/>
        <end position="121"/>
    </location>
</feature>
<accession>K0BB27</accession>
<protein>
    <recommendedName>
        <fullName evidence="1">PIN domain-containing protein</fullName>
    </recommendedName>
</protein>